<accession>A0A132A6E4</accession>
<dbReference type="PANTHER" id="PTHR43243">
    <property type="entry name" value="INNER MEMBRANE TRANSPORTER YGJI-RELATED"/>
    <property type="match status" value="1"/>
</dbReference>
<evidence type="ECO:0000313" key="5">
    <source>
        <dbReference type="EMBL" id="KPM06195.1"/>
    </source>
</evidence>
<evidence type="ECO:0000256" key="3">
    <source>
        <dbReference type="ARBA" id="ARBA00022989"/>
    </source>
</evidence>
<keyword evidence="3" id="KW-1133">Transmembrane helix</keyword>
<dbReference type="Pfam" id="PF13520">
    <property type="entry name" value="AA_permease_2"/>
    <property type="match status" value="1"/>
</dbReference>
<dbReference type="InterPro" id="IPR002293">
    <property type="entry name" value="AA/rel_permease1"/>
</dbReference>
<comment type="caution">
    <text evidence="5">The sequence shown here is derived from an EMBL/GenBank/DDBJ whole genome shotgun (WGS) entry which is preliminary data.</text>
</comment>
<dbReference type="OrthoDB" id="3900342at2759"/>
<dbReference type="GO" id="GO:0097638">
    <property type="term" value="P:L-arginine import across plasma membrane"/>
    <property type="evidence" value="ECO:0007669"/>
    <property type="project" value="TreeGrafter"/>
</dbReference>
<evidence type="ECO:0000256" key="1">
    <source>
        <dbReference type="ARBA" id="ARBA00004141"/>
    </source>
</evidence>
<reference evidence="5 6" key="1">
    <citation type="journal article" date="2015" name="Parasit. Vectors">
        <title>Draft genome of the scabies mite.</title>
        <authorList>
            <person name="Rider S.D.Jr."/>
            <person name="Morgan M.S."/>
            <person name="Arlian L.G."/>
        </authorList>
    </citation>
    <scope>NUCLEOTIDE SEQUENCE [LARGE SCALE GENOMIC DNA]</scope>
    <source>
        <strain evidence="5">Arlian Lab</strain>
    </source>
</reference>
<keyword evidence="4" id="KW-0472">Membrane</keyword>
<evidence type="ECO:0000256" key="2">
    <source>
        <dbReference type="ARBA" id="ARBA00022692"/>
    </source>
</evidence>
<dbReference type="AlphaFoldDB" id="A0A132A6E4"/>
<sequence>MKNIPLAIWIAFFRRKPIEPIIKTRLKKCLGTFDLTALGVGSTLGVGVYVIIGTVAYKLAGPSVVVSFLIAAISSIFAGLCYAGINFFTLISSNLMVCSFQEFGALVPRAGYRRFLTILFFSRSAYIYSYICVGELMAFVIGWNLILEYIIGAASVARSYSVYLDGLCDNAIKNFLSKYLTLPQSDWFASYPDLFAFTLVMLLSVLLSFGVKESTQFTKIFTVVNFMVILYCVIVGAFKLDFHNWRIDPKEIPPEIDGGSGGFFPFGINGTIAGAAICFYSFVGFDAIATTGEEVLNPQRSLPISIIASLTLVTLAYCAVATVQTMMWPYWDQFHEPSLPYVFDRVGYPFAQKIITIGALAGLSTSLIGGMFPMPRIIYAMADDRLLFNFLAKINNRFKTPVIATMISGLLAAVMAMFFDIDQLAEMMSIGTLLAYILVAISILILRYCWI</sequence>
<comment type="subcellular location">
    <subcellularLocation>
        <location evidence="1">Membrane</location>
        <topology evidence="1">Multi-pass membrane protein</topology>
    </subcellularLocation>
</comment>
<organism evidence="5 6">
    <name type="scientific">Sarcoptes scabiei</name>
    <name type="common">Itch mite</name>
    <name type="synonym">Acarus scabiei</name>
    <dbReference type="NCBI Taxonomy" id="52283"/>
    <lineage>
        <taxon>Eukaryota</taxon>
        <taxon>Metazoa</taxon>
        <taxon>Ecdysozoa</taxon>
        <taxon>Arthropoda</taxon>
        <taxon>Chelicerata</taxon>
        <taxon>Arachnida</taxon>
        <taxon>Acari</taxon>
        <taxon>Acariformes</taxon>
        <taxon>Sarcoptiformes</taxon>
        <taxon>Astigmata</taxon>
        <taxon>Psoroptidia</taxon>
        <taxon>Sarcoptoidea</taxon>
        <taxon>Sarcoptidae</taxon>
        <taxon>Sarcoptinae</taxon>
        <taxon>Sarcoptes</taxon>
    </lineage>
</organism>
<dbReference type="GO" id="GO:0005886">
    <property type="term" value="C:plasma membrane"/>
    <property type="evidence" value="ECO:0007669"/>
    <property type="project" value="TreeGrafter"/>
</dbReference>
<name>A0A132A6E4_SARSC</name>
<dbReference type="GO" id="GO:0000064">
    <property type="term" value="F:L-ornithine transmembrane transporter activity"/>
    <property type="evidence" value="ECO:0007669"/>
    <property type="project" value="TreeGrafter"/>
</dbReference>
<gene>
    <name evidence="5" type="ORF">QR98_0046680</name>
</gene>
<keyword evidence="2" id="KW-0812">Transmembrane</keyword>
<dbReference type="GO" id="GO:0015189">
    <property type="term" value="F:L-lysine transmembrane transporter activity"/>
    <property type="evidence" value="ECO:0007669"/>
    <property type="project" value="TreeGrafter"/>
</dbReference>
<evidence type="ECO:0000313" key="6">
    <source>
        <dbReference type="Proteomes" id="UP000616769"/>
    </source>
</evidence>
<protein>
    <submittedName>
        <fullName evidence="5">Amino acid permease-like protein 2</fullName>
    </submittedName>
</protein>
<dbReference type="Gene3D" id="1.20.1740.10">
    <property type="entry name" value="Amino acid/polyamine transporter I"/>
    <property type="match status" value="1"/>
</dbReference>
<dbReference type="VEuPathDB" id="VectorBase:SSCA001719"/>
<proteinExistence type="predicted"/>
<dbReference type="GO" id="GO:0061459">
    <property type="term" value="F:L-arginine transmembrane transporter activity"/>
    <property type="evidence" value="ECO:0007669"/>
    <property type="project" value="TreeGrafter"/>
</dbReference>
<dbReference type="PANTHER" id="PTHR43243:SF105">
    <property type="entry name" value="CATIONIC AMINO ACID TRANSPORTER C-TERMINAL DOMAIN-CONTAINING PROTEIN"/>
    <property type="match status" value="1"/>
</dbReference>
<dbReference type="PIRSF" id="PIRSF006060">
    <property type="entry name" value="AA_transporter"/>
    <property type="match status" value="1"/>
</dbReference>
<evidence type="ECO:0000256" key="4">
    <source>
        <dbReference type="ARBA" id="ARBA00023136"/>
    </source>
</evidence>
<dbReference type="Proteomes" id="UP000616769">
    <property type="component" value="Unassembled WGS sequence"/>
</dbReference>
<dbReference type="EMBL" id="JXLN01010692">
    <property type="protein sequence ID" value="KPM06195.1"/>
    <property type="molecule type" value="Genomic_DNA"/>
</dbReference>